<dbReference type="Pfam" id="PF00392">
    <property type="entry name" value="GntR"/>
    <property type="match status" value="1"/>
</dbReference>
<evidence type="ECO:0000256" key="2">
    <source>
        <dbReference type="ARBA" id="ARBA00023125"/>
    </source>
</evidence>
<proteinExistence type="predicted"/>
<keyword evidence="2" id="KW-0238">DNA-binding</keyword>
<evidence type="ECO:0000313" key="6">
    <source>
        <dbReference type="Proteomes" id="UP000247591"/>
    </source>
</evidence>
<dbReference type="CDD" id="cd07377">
    <property type="entry name" value="WHTH_GntR"/>
    <property type="match status" value="1"/>
</dbReference>
<dbReference type="InterPro" id="IPR011711">
    <property type="entry name" value="GntR_C"/>
</dbReference>
<dbReference type="PANTHER" id="PTHR43537">
    <property type="entry name" value="TRANSCRIPTIONAL REGULATOR, GNTR FAMILY"/>
    <property type="match status" value="1"/>
</dbReference>
<dbReference type="InterPro" id="IPR036388">
    <property type="entry name" value="WH-like_DNA-bd_sf"/>
</dbReference>
<protein>
    <submittedName>
        <fullName evidence="5">GntR family transcriptional regulator</fullName>
    </submittedName>
</protein>
<gene>
    <name evidence="5" type="ORF">DFR67_103342</name>
</gene>
<dbReference type="AlphaFoldDB" id="A0A318S5L6"/>
<dbReference type="SUPFAM" id="SSF48008">
    <property type="entry name" value="GntR ligand-binding domain-like"/>
    <property type="match status" value="1"/>
</dbReference>
<sequence length="230" mass="25130">MENGSDLVEVLGALEAARPDVVRTSSAERAAAVLRAQVDEGRLRSGARLPEEAIARALGISRNTLREALSQLVSERIVVRVPNRGVLIRTPTADDVRDVYRARRVIETGAIRVGQGAEEFLAAMRAAVSEGRDGLANADGDAVASANQHFHRAIVAQARSSRLDVEMDLLLAEMRLVFFRTGSAREFHSRYVERNGEIVELLTGGEIESAADAMDTYLHDAEQHLLTQFD</sequence>
<dbReference type="SUPFAM" id="SSF46785">
    <property type="entry name" value="Winged helix' DNA-binding domain"/>
    <property type="match status" value="1"/>
</dbReference>
<accession>A0A318S5L6</accession>
<keyword evidence="3" id="KW-0804">Transcription</keyword>
<evidence type="ECO:0000256" key="3">
    <source>
        <dbReference type="ARBA" id="ARBA00023163"/>
    </source>
</evidence>
<dbReference type="PANTHER" id="PTHR43537:SF45">
    <property type="entry name" value="GNTR FAMILY REGULATORY PROTEIN"/>
    <property type="match status" value="1"/>
</dbReference>
<dbReference type="Pfam" id="PF07729">
    <property type="entry name" value="FCD"/>
    <property type="match status" value="1"/>
</dbReference>
<dbReference type="RefSeq" id="WP_211324956.1">
    <property type="nucleotide sequence ID" value="NZ_QJSP01000003.1"/>
</dbReference>
<evidence type="ECO:0000313" key="5">
    <source>
        <dbReference type="EMBL" id="PYE19429.1"/>
    </source>
</evidence>
<reference evidence="5 6" key="1">
    <citation type="submission" date="2018-06" db="EMBL/GenBank/DDBJ databases">
        <title>Genomic Encyclopedia of Type Strains, Phase IV (KMG-IV): sequencing the most valuable type-strain genomes for metagenomic binning, comparative biology and taxonomic classification.</title>
        <authorList>
            <person name="Goeker M."/>
        </authorList>
    </citation>
    <scope>NUCLEOTIDE SEQUENCE [LARGE SCALE GENOMIC DNA]</scope>
    <source>
        <strain evidence="5 6">DSM 45521</strain>
    </source>
</reference>
<dbReference type="SMART" id="SM00895">
    <property type="entry name" value="FCD"/>
    <property type="match status" value="1"/>
</dbReference>
<dbReference type="GO" id="GO:0003677">
    <property type="term" value="F:DNA binding"/>
    <property type="evidence" value="ECO:0007669"/>
    <property type="project" value="UniProtKB-KW"/>
</dbReference>
<dbReference type="Gene3D" id="1.20.120.530">
    <property type="entry name" value="GntR ligand-binding domain-like"/>
    <property type="match status" value="1"/>
</dbReference>
<dbReference type="PROSITE" id="PS50949">
    <property type="entry name" value="HTH_GNTR"/>
    <property type="match status" value="1"/>
</dbReference>
<keyword evidence="1" id="KW-0805">Transcription regulation</keyword>
<dbReference type="GO" id="GO:0003700">
    <property type="term" value="F:DNA-binding transcription factor activity"/>
    <property type="evidence" value="ECO:0007669"/>
    <property type="project" value="InterPro"/>
</dbReference>
<comment type="caution">
    <text evidence="5">The sequence shown here is derived from an EMBL/GenBank/DDBJ whole genome shotgun (WGS) entry which is preliminary data.</text>
</comment>
<keyword evidence="6" id="KW-1185">Reference proteome</keyword>
<dbReference type="InterPro" id="IPR036390">
    <property type="entry name" value="WH_DNA-bd_sf"/>
</dbReference>
<evidence type="ECO:0000256" key="1">
    <source>
        <dbReference type="ARBA" id="ARBA00023015"/>
    </source>
</evidence>
<organism evidence="5 6">
    <name type="scientific">Williamsia limnetica</name>
    <dbReference type="NCBI Taxonomy" id="882452"/>
    <lineage>
        <taxon>Bacteria</taxon>
        <taxon>Bacillati</taxon>
        <taxon>Actinomycetota</taxon>
        <taxon>Actinomycetes</taxon>
        <taxon>Mycobacteriales</taxon>
        <taxon>Nocardiaceae</taxon>
        <taxon>Williamsia</taxon>
    </lineage>
</organism>
<dbReference type="SMART" id="SM00345">
    <property type="entry name" value="HTH_GNTR"/>
    <property type="match status" value="1"/>
</dbReference>
<feature type="domain" description="HTH gntR-type" evidence="4">
    <location>
        <begin position="24"/>
        <end position="91"/>
    </location>
</feature>
<dbReference type="Proteomes" id="UP000247591">
    <property type="component" value="Unassembled WGS sequence"/>
</dbReference>
<dbReference type="Gene3D" id="1.10.10.10">
    <property type="entry name" value="Winged helix-like DNA-binding domain superfamily/Winged helix DNA-binding domain"/>
    <property type="match status" value="1"/>
</dbReference>
<dbReference type="InterPro" id="IPR000524">
    <property type="entry name" value="Tscrpt_reg_HTH_GntR"/>
</dbReference>
<name>A0A318S5L6_WILLI</name>
<dbReference type="InterPro" id="IPR008920">
    <property type="entry name" value="TF_FadR/GntR_C"/>
</dbReference>
<dbReference type="EMBL" id="QJSP01000003">
    <property type="protein sequence ID" value="PYE19429.1"/>
    <property type="molecule type" value="Genomic_DNA"/>
</dbReference>
<evidence type="ECO:0000259" key="4">
    <source>
        <dbReference type="PROSITE" id="PS50949"/>
    </source>
</evidence>